<proteinExistence type="inferred from homology"/>
<dbReference type="EC" id="2.3.1.184" evidence="6"/>
<gene>
    <name evidence="7" type="ORF">HF682_01760</name>
</gene>
<keyword evidence="4 5" id="KW-0071">Autoinducer synthesis</keyword>
<dbReference type="RefSeq" id="WP_168875535.1">
    <property type="nucleotide sequence ID" value="NZ_JABAIM010000001.1"/>
</dbReference>
<comment type="catalytic activity">
    <reaction evidence="6">
        <text>a fatty acyl-[ACP] + S-adenosyl-L-methionine = an N-acyl-L-homoserine lactone + S-methyl-5'-thioadenosine + holo-[ACP] + H(+)</text>
        <dbReference type="Rhea" id="RHEA:10096"/>
        <dbReference type="Rhea" id="RHEA-COMP:9685"/>
        <dbReference type="Rhea" id="RHEA-COMP:14125"/>
        <dbReference type="ChEBI" id="CHEBI:15378"/>
        <dbReference type="ChEBI" id="CHEBI:17509"/>
        <dbReference type="ChEBI" id="CHEBI:55474"/>
        <dbReference type="ChEBI" id="CHEBI:59789"/>
        <dbReference type="ChEBI" id="CHEBI:64479"/>
        <dbReference type="ChEBI" id="CHEBI:138651"/>
        <dbReference type="EC" id="2.3.1.184"/>
    </reaction>
</comment>
<dbReference type="SUPFAM" id="SSF55729">
    <property type="entry name" value="Acyl-CoA N-acyltransferases (Nat)"/>
    <property type="match status" value="1"/>
</dbReference>
<accession>A0A847S2B9</accession>
<evidence type="ECO:0000256" key="5">
    <source>
        <dbReference type="PROSITE-ProRule" id="PRU00533"/>
    </source>
</evidence>
<reference evidence="7 8" key="1">
    <citation type="submission" date="2020-04" db="EMBL/GenBank/DDBJ databases">
        <title>Draft genome of Leeia sp. IMCC25680.</title>
        <authorList>
            <person name="Song J."/>
            <person name="Cho J.-C."/>
        </authorList>
    </citation>
    <scope>NUCLEOTIDE SEQUENCE [LARGE SCALE GENOMIC DNA]</scope>
    <source>
        <strain evidence="7 8">IMCC25680</strain>
    </source>
</reference>
<evidence type="ECO:0000256" key="4">
    <source>
        <dbReference type="ARBA" id="ARBA00022929"/>
    </source>
</evidence>
<keyword evidence="2 6" id="KW-0808">Transferase</keyword>
<evidence type="ECO:0000256" key="6">
    <source>
        <dbReference type="RuleBase" id="RU361135"/>
    </source>
</evidence>
<dbReference type="PANTHER" id="PTHR39322:SF1">
    <property type="entry name" value="ISOVALERYL-HOMOSERINE LACTONE SYNTHASE"/>
    <property type="match status" value="1"/>
</dbReference>
<evidence type="ECO:0000256" key="1">
    <source>
        <dbReference type="ARBA" id="ARBA00022654"/>
    </source>
</evidence>
<dbReference type="EMBL" id="JABAIM010000001">
    <property type="protein sequence ID" value="NLR73884.1"/>
    <property type="molecule type" value="Genomic_DNA"/>
</dbReference>
<evidence type="ECO:0000313" key="8">
    <source>
        <dbReference type="Proteomes" id="UP000587991"/>
    </source>
</evidence>
<dbReference type="AlphaFoldDB" id="A0A847S2B9"/>
<comment type="similarity">
    <text evidence="5 6">Belongs to the autoinducer synthase family.</text>
</comment>
<protein>
    <recommendedName>
        <fullName evidence="6">Acyl-homoserine-lactone synthase</fullName>
        <ecNumber evidence="6">2.3.1.184</ecNumber>
    </recommendedName>
    <alternativeName>
        <fullName evidence="6">Autoinducer synthesis protein</fullName>
    </alternativeName>
</protein>
<evidence type="ECO:0000256" key="3">
    <source>
        <dbReference type="ARBA" id="ARBA00022691"/>
    </source>
</evidence>
<dbReference type="InterPro" id="IPR001690">
    <property type="entry name" value="Autoind_synthase"/>
</dbReference>
<dbReference type="PROSITE" id="PS51187">
    <property type="entry name" value="AUTOINDUCER_SYNTH_2"/>
    <property type="match status" value="1"/>
</dbReference>
<dbReference type="Pfam" id="PF00765">
    <property type="entry name" value="Autoind_synth"/>
    <property type="match status" value="1"/>
</dbReference>
<dbReference type="GO" id="GO:0061579">
    <property type="term" value="F:N-acyl homoserine lactone synthase activity"/>
    <property type="evidence" value="ECO:0007669"/>
    <property type="project" value="UniProtKB-UniRule"/>
</dbReference>
<dbReference type="GO" id="GO:0007165">
    <property type="term" value="P:signal transduction"/>
    <property type="evidence" value="ECO:0007669"/>
    <property type="project" value="TreeGrafter"/>
</dbReference>
<evidence type="ECO:0000256" key="2">
    <source>
        <dbReference type="ARBA" id="ARBA00022679"/>
    </source>
</evidence>
<keyword evidence="3 6" id="KW-0949">S-adenosyl-L-methionine</keyword>
<evidence type="ECO:0000313" key="7">
    <source>
        <dbReference type="EMBL" id="NLR73884.1"/>
    </source>
</evidence>
<organism evidence="7 8">
    <name type="scientific">Leeia aquatica</name>
    <dbReference type="NCBI Taxonomy" id="2725557"/>
    <lineage>
        <taxon>Bacteria</taxon>
        <taxon>Pseudomonadati</taxon>
        <taxon>Pseudomonadota</taxon>
        <taxon>Betaproteobacteria</taxon>
        <taxon>Neisseriales</taxon>
        <taxon>Leeiaceae</taxon>
        <taxon>Leeia</taxon>
    </lineage>
</organism>
<dbReference type="Gene3D" id="3.40.630.30">
    <property type="match status" value="1"/>
</dbReference>
<comment type="caution">
    <text evidence="7">The sequence shown here is derived from an EMBL/GenBank/DDBJ whole genome shotgun (WGS) entry which is preliminary data.</text>
</comment>
<dbReference type="GO" id="GO:0009372">
    <property type="term" value="P:quorum sensing"/>
    <property type="evidence" value="ECO:0007669"/>
    <property type="project" value="UniProtKB-UniRule"/>
</dbReference>
<sequence>MFQDFPLQLGEYRLIQIDNARDLRTQYELRHQIFHDELGWLPAREDGLDDDRYDLWSDNFLVLDGAERPVGCMRLTPSDEPFMLEHEFLCLMPSARDIEKTARTAEVTRMGVVRNAQGNRLPEVSKLLYIGMYCWARQRGVERTYFVTEYNYFLRACQAGLPGTAAGEPRVMDGGVLSIAGFLDWPNMGERFRRWLRHARIAPDALIMQSRERDCLPTVS</sequence>
<dbReference type="InterPro" id="IPR016181">
    <property type="entry name" value="Acyl_CoA_acyltransferase"/>
</dbReference>
<name>A0A847S2B9_9NEIS</name>
<dbReference type="PRINTS" id="PR01549">
    <property type="entry name" value="AUTOINDCRSYN"/>
</dbReference>
<dbReference type="Proteomes" id="UP000587991">
    <property type="component" value="Unassembled WGS sequence"/>
</dbReference>
<dbReference type="PANTHER" id="PTHR39322">
    <property type="entry name" value="ACYL-HOMOSERINE-LACTONE SYNTHASE"/>
    <property type="match status" value="1"/>
</dbReference>
<keyword evidence="8" id="KW-1185">Reference proteome</keyword>
<keyword evidence="1 5" id="KW-0673">Quorum sensing</keyword>